<dbReference type="PANTHER" id="PTHR35131:SF1">
    <property type="entry name" value="EXPRESSED PROTEIN"/>
    <property type="match status" value="1"/>
</dbReference>
<dbReference type="PANTHER" id="PTHR35131">
    <property type="entry name" value="EXPRESSED PROTEIN"/>
    <property type="match status" value="1"/>
</dbReference>
<dbReference type="Proteomes" id="UP000653305">
    <property type="component" value="Unassembled WGS sequence"/>
</dbReference>
<evidence type="ECO:0000313" key="2">
    <source>
        <dbReference type="Proteomes" id="UP000653305"/>
    </source>
</evidence>
<organism evidence="1 2">
    <name type="scientific">Phtheirospermum japonicum</name>
    <dbReference type="NCBI Taxonomy" id="374723"/>
    <lineage>
        <taxon>Eukaryota</taxon>
        <taxon>Viridiplantae</taxon>
        <taxon>Streptophyta</taxon>
        <taxon>Embryophyta</taxon>
        <taxon>Tracheophyta</taxon>
        <taxon>Spermatophyta</taxon>
        <taxon>Magnoliopsida</taxon>
        <taxon>eudicotyledons</taxon>
        <taxon>Gunneridae</taxon>
        <taxon>Pentapetalae</taxon>
        <taxon>asterids</taxon>
        <taxon>lamiids</taxon>
        <taxon>Lamiales</taxon>
        <taxon>Orobanchaceae</taxon>
        <taxon>Orobanchaceae incertae sedis</taxon>
        <taxon>Phtheirospermum</taxon>
    </lineage>
</organism>
<proteinExistence type="predicted"/>
<dbReference type="EMBL" id="BMAC01000469">
    <property type="protein sequence ID" value="GFP97020.1"/>
    <property type="molecule type" value="Genomic_DNA"/>
</dbReference>
<gene>
    <name evidence="1" type="ORF">PHJA_001846100</name>
</gene>
<name>A0A830CBM4_9LAMI</name>
<protein>
    <submittedName>
        <fullName evidence="1">Uncharacterized protein</fullName>
    </submittedName>
</protein>
<comment type="caution">
    <text evidence="1">The sequence shown here is derived from an EMBL/GenBank/DDBJ whole genome shotgun (WGS) entry which is preliminary data.</text>
</comment>
<keyword evidence="2" id="KW-1185">Reference proteome</keyword>
<dbReference type="AlphaFoldDB" id="A0A830CBM4"/>
<sequence>MAGKAPLEVGTRGTIGSLLRREIDYFRRIELDHAESCMGSLDRASEETASGRRYSWPRFRFSIMSWRKRKRRNNGVRPGICSMVEVAERQGSMNEVSGFSYLNLRAESMRFDVE</sequence>
<accession>A0A830CBM4</accession>
<reference evidence="1" key="1">
    <citation type="submission" date="2020-07" db="EMBL/GenBank/DDBJ databases">
        <title>Ethylene signaling mediates host invasion by parasitic plants.</title>
        <authorList>
            <person name="Yoshida S."/>
        </authorList>
    </citation>
    <scope>NUCLEOTIDE SEQUENCE</scope>
    <source>
        <strain evidence="1">Okayama</strain>
    </source>
</reference>
<dbReference type="OrthoDB" id="783264at2759"/>
<evidence type="ECO:0000313" key="1">
    <source>
        <dbReference type="EMBL" id="GFP97020.1"/>
    </source>
</evidence>